<dbReference type="GeneID" id="5002688"/>
<dbReference type="STRING" id="436017.A4S091"/>
<dbReference type="PANTHER" id="PTHR38011">
    <property type="entry name" value="DIHYDROFOLATE REDUCTASE FAMILY PROTEIN (AFU_ORTHOLOGUE AFUA_8G06820)"/>
    <property type="match status" value="1"/>
</dbReference>
<dbReference type="InterPro" id="IPR002734">
    <property type="entry name" value="RibDG_C"/>
</dbReference>
<dbReference type="GO" id="GO:0009231">
    <property type="term" value="P:riboflavin biosynthetic process"/>
    <property type="evidence" value="ECO:0007669"/>
    <property type="project" value="UniProtKB-UniPathway"/>
</dbReference>
<dbReference type="InterPro" id="IPR016193">
    <property type="entry name" value="Cytidine_deaminase-like"/>
</dbReference>
<feature type="compositionally biased region" description="Low complexity" evidence="5">
    <location>
        <begin position="1"/>
        <end position="32"/>
    </location>
</feature>
<dbReference type="Gene3D" id="3.40.140.10">
    <property type="entry name" value="Cytidine Deaminase, domain 2"/>
    <property type="match status" value="1"/>
</dbReference>
<dbReference type="GO" id="GO:0016799">
    <property type="term" value="F:hydrolase activity, hydrolyzing N-glycosyl compounds"/>
    <property type="evidence" value="ECO:0007669"/>
    <property type="project" value="EnsemblPlants"/>
</dbReference>
<dbReference type="Gramene" id="ABO96995">
    <property type="protein sequence ID" value="ABO96995"/>
    <property type="gene ID" value="OSTLU_35630"/>
</dbReference>
<dbReference type="InterPro" id="IPR050765">
    <property type="entry name" value="Riboflavin_Biosynth_HTPR"/>
</dbReference>
<dbReference type="GO" id="GO:0008703">
    <property type="term" value="F:5-amino-6-(5-phosphoribosylamino)uracil reductase activity"/>
    <property type="evidence" value="ECO:0007669"/>
    <property type="project" value="UniProtKB-EC"/>
</dbReference>
<sequence>MSAASPSRALARARAASASSTAPSSSTESPPASRRPRARPRRARAATLRAVTPRDAEIMTRVCELARAREGIAAPHPLSACAVTRGDGDVVVEATHAGQGSTRAEIACADEMRRRGATLNSSDRGTVYVNLEPAHGEVAGETRSVEALAATGATRAVVGMLHPLPGLRGRAVRALRERGIEVCVLEGEAEGFEGEAARACRETNEALLYRVATGLPFSVYKYAMTLDGKIATDTGHSSWVTGAEAREMVFRERKRADAVVVGGGTVRKDNPRLTCREETGFQPARVVLTRSLDLPEDAKLWNVRGVAPTIVCTTKGVKPEFQNALRAKGVEVVEFDELTPLAAAQYMFKRGFLRCFWECGGGLAAPAMKSGVFHEVLAFIAPKLVGGGALAPTPLGNLGIEAMHDALPLSGVRLEIYGRDILIRGYVPN</sequence>
<dbReference type="EMBL" id="CP000587">
    <property type="protein sequence ID" value="ABO96995.1"/>
    <property type="molecule type" value="Genomic_DNA"/>
</dbReference>
<evidence type="ECO:0000256" key="3">
    <source>
        <dbReference type="ARBA" id="ARBA00022857"/>
    </source>
</evidence>
<dbReference type="Proteomes" id="UP000001568">
    <property type="component" value="Chromosome 7"/>
</dbReference>
<dbReference type="HOGENOM" id="CLU_036590_1_1_1"/>
<dbReference type="SUPFAM" id="SSF53597">
    <property type="entry name" value="Dihydrofolate reductase-like"/>
    <property type="match status" value="1"/>
</dbReference>
<keyword evidence="3" id="KW-0521">NADP</keyword>
<evidence type="ECO:0000256" key="5">
    <source>
        <dbReference type="SAM" id="MobiDB-lite"/>
    </source>
</evidence>
<dbReference type="GO" id="GO:0046443">
    <property type="term" value="P:FAD metabolic process"/>
    <property type="evidence" value="ECO:0007669"/>
    <property type="project" value="EnsemblPlants"/>
</dbReference>
<accession>A4S091</accession>
<dbReference type="AlphaFoldDB" id="A4S091"/>
<dbReference type="UniPathway" id="UPA00275">
    <property type="reaction ID" value="UER00402"/>
</dbReference>
<reference evidence="7 8" key="1">
    <citation type="journal article" date="2007" name="Proc. Natl. Acad. Sci. U.S.A.">
        <title>The tiny eukaryote Ostreococcus provides genomic insights into the paradox of plankton speciation.</title>
        <authorList>
            <person name="Palenik B."/>
            <person name="Grimwood J."/>
            <person name="Aerts A."/>
            <person name="Rouze P."/>
            <person name="Salamov A."/>
            <person name="Putnam N."/>
            <person name="Dupont C."/>
            <person name="Jorgensen R."/>
            <person name="Derelle E."/>
            <person name="Rombauts S."/>
            <person name="Zhou K."/>
            <person name="Otillar R."/>
            <person name="Merchant S.S."/>
            <person name="Podell S."/>
            <person name="Gaasterland T."/>
            <person name="Napoli C."/>
            <person name="Gendler K."/>
            <person name="Manuell A."/>
            <person name="Tai V."/>
            <person name="Vallon O."/>
            <person name="Piganeau G."/>
            <person name="Jancek S."/>
            <person name="Heijde M."/>
            <person name="Jabbari K."/>
            <person name="Bowler C."/>
            <person name="Lohr M."/>
            <person name="Robbens S."/>
            <person name="Werner G."/>
            <person name="Dubchak I."/>
            <person name="Pazour G.J."/>
            <person name="Ren Q."/>
            <person name="Paulsen I."/>
            <person name="Delwiche C."/>
            <person name="Schmutz J."/>
            <person name="Rokhsar D."/>
            <person name="Van de Peer Y."/>
            <person name="Moreau H."/>
            <person name="Grigoriev I.V."/>
        </authorList>
    </citation>
    <scope>NUCLEOTIDE SEQUENCE [LARGE SCALE GENOMIC DNA]</scope>
    <source>
        <strain evidence="7 8">CCE9901</strain>
    </source>
</reference>
<evidence type="ECO:0000259" key="6">
    <source>
        <dbReference type="Pfam" id="PF01872"/>
    </source>
</evidence>
<feature type="compositionally biased region" description="Basic residues" evidence="5">
    <location>
        <begin position="34"/>
        <end position="44"/>
    </location>
</feature>
<dbReference type="InterPro" id="IPR011549">
    <property type="entry name" value="RibD_C"/>
</dbReference>
<dbReference type="GO" id="GO:0008835">
    <property type="term" value="F:diaminohydroxyphosphoribosylaminopyrimidine deaminase activity"/>
    <property type="evidence" value="ECO:0007669"/>
    <property type="project" value="InterPro"/>
</dbReference>
<proteinExistence type="predicted"/>
<gene>
    <name evidence="7" type="ORF">OSTLU_35630</name>
</gene>
<dbReference type="SUPFAM" id="SSF53927">
    <property type="entry name" value="Cytidine deaminase-like"/>
    <property type="match status" value="1"/>
</dbReference>
<evidence type="ECO:0000256" key="2">
    <source>
        <dbReference type="ARBA" id="ARBA00013173"/>
    </source>
</evidence>
<feature type="region of interest" description="Disordered" evidence="5">
    <location>
        <begin position="1"/>
        <end position="47"/>
    </location>
</feature>
<feature type="non-terminal residue" evidence="7">
    <location>
        <position position="429"/>
    </location>
</feature>
<protein>
    <recommendedName>
        <fullName evidence="2">5-amino-6-(5-phosphoribosylamino)uracil reductase</fullName>
        <ecNumber evidence="2">1.1.1.193</ecNumber>
    </recommendedName>
</protein>
<dbReference type="EC" id="1.1.1.193" evidence="2"/>
<dbReference type="InterPro" id="IPR004794">
    <property type="entry name" value="Eubact_RibD"/>
</dbReference>
<dbReference type="GO" id="GO:0009644">
    <property type="term" value="P:response to high light intensity"/>
    <property type="evidence" value="ECO:0007669"/>
    <property type="project" value="EnsemblPlants"/>
</dbReference>
<organism evidence="7 8">
    <name type="scientific">Ostreococcus lucimarinus (strain CCE9901)</name>
    <dbReference type="NCBI Taxonomy" id="436017"/>
    <lineage>
        <taxon>Eukaryota</taxon>
        <taxon>Viridiplantae</taxon>
        <taxon>Chlorophyta</taxon>
        <taxon>Mamiellophyceae</taxon>
        <taxon>Mamiellales</taxon>
        <taxon>Bathycoccaceae</taxon>
        <taxon>Ostreococcus</taxon>
    </lineage>
</organism>
<comment type="pathway">
    <text evidence="1">Cofactor biosynthesis; riboflavin biosynthesis; 5-amino-6-(D-ribitylamino)uracil from GTP: step 3/4.</text>
</comment>
<dbReference type="Pfam" id="PF01872">
    <property type="entry name" value="RibD_C"/>
    <property type="match status" value="1"/>
</dbReference>
<dbReference type="Gene3D" id="3.40.430.10">
    <property type="entry name" value="Dihydrofolate Reductase, subunit A"/>
    <property type="match status" value="1"/>
</dbReference>
<dbReference type="GO" id="GO:0050661">
    <property type="term" value="F:NADP binding"/>
    <property type="evidence" value="ECO:0007669"/>
    <property type="project" value="InterPro"/>
</dbReference>
<evidence type="ECO:0000313" key="7">
    <source>
        <dbReference type="EMBL" id="ABO96995.1"/>
    </source>
</evidence>
<dbReference type="OMA" id="APHFKFN"/>
<dbReference type="GO" id="GO:0009507">
    <property type="term" value="C:chloroplast"/>
    <property type="evidence" value="ECO:0007669"/>
    <property type="project" value="EnsemblPlants"/>
</dbReference>
<dbReference type="eggNOG" id="KOG1018">
    <property type="taxonomic scope" value="Eukaryota"/>
</dbReference>
<name>A4S091_OSTLU</name>
<evidence type="ECO:0000256" key="1">
    <source>
        <dbReference type="ARBA" id="ARBA00004910"/>
    </source>
</evidence>
<dbReference type="KEGG" id="olu:OSTLU_35630"/>
<dbReference type="InterPro" id="IPR024072">
    <property type="entry name" value="DHFR-like_dom_sf"/>
</dbReference>
<dbReference type="NCBIfam" id="TIGR00227">
    <property type="entry name" value="ribD_Cterm"/>
    <property type="match status" value="1"/>
</dbReference>
<dbReference type="OrthoDB" id="206452at2759"/>
<keyword evidence="8" id="KW-1185">Reference proteome</keyword>
<evidence type="ECO:0000313" key="8">
    <source>
        <dbReference type="Proteomes" id="UP000001568"/>
    </source>
</evidence>
<dbReference type="NCBIfam" id="TIGR00326">
    <property type="entry name" value="eubact_ribD"/>
    <property type="match status" value="1"/>
</dbReference>
<keyword evidence="4" id="KW-0560">Oxidoreductase</keyword>
<evidence type="ECO:0000256" key="4">
    <source>
        <dbReference type="ARBA" id="ARBA00023002"/>
    </source>
</evidence>
<feature type="domain" description="Bacterial bifunctional deaminase-reductase C-terminal" evidence="6">
    <location>
        <begin position="218"/>
        <end position="420"/>
    </location>
</feature>
<dbReference type="GO" id="GO:0009658">
    <property type="term" value="P:chloroplast organization"/>
    <property type="evidence" value="ECO:0007669"/>
    <property type="project" value="EnsemblPlants"/>
</dbReference>
<dbReference type="GO" id="GO:1901135">
    <property type="term" value="P:carbohydrate derivative metabolic process"/>
    <property type="evidence" value="ECO:0007669"/>
    <property type="project" value="EnsemblPlants"/>
</dbReference>
<dbReference type="RefSeq" id="XP_001418702.1">
    <property type="nucleotide sequence ID" value="XM_001418665.1"/>
</dbReference>
<dbReference type="PANTHER" id="PTHR38011:SF7">
    <property type="entry name" value="2,5-DIAMINO-6-RIBOSYLAMINO-4(3H)-PYRIMIDINONE 5'-PHOSPHATE REDUCTASE"/>
    <property type="match status" value="1"/>
</dbReference>